<sequence length="94" mass="10438">MVDDLISRNSLPHWKGNGPQGPGIDVPFLCKYSMINPRHRDVKGCKPVLVSFLPFFCLSPPCGLLSASISYLTQFPLEALSENFAFITYPPLLL</sequence>
<accession>A0A5N5XGA5</accession>
<reference evidence="2 3" key="1">
    <citation type="submission" date="2019-04" db="EMBL/GenBank/DDBJ databases">
        <title>Friends and foes A comparative genomics study of 23 Aspergillus species from section Flavi.</title>
        <authorList>
            <consortium name="DOE Joint Genome Institute"/>
            <person name="Kjaerbolling I."/>
            <person name="Vesth T."/>
            <person name="Frisvad J.C."/>
            <person name="Nybo J.L."/>
            <person name="Theobald S."/>
            <person name="Kildgaard S."/>
            <person name="Isbrandt T."/>
            <person name="Kuo A."/>
            <person name="Sato A."/>
            <person name="Lyhne E.K."/>
            <person name="Kogle M.E."/>
            <person name="Wiebenga A."/>
            <person name="Kun R.S."/>
            <person name="Lubbers R.J."/>
            <person name="Makela M.R."/>
            <person name="Barry K."/>
            <person name="Chovatia M."/>
            <person name="Clum A."/>
            <person name="Daum C."/>
            <person name="Haridas S."/>
            <person name="He G."/>
            <person name="LaButti K."/>
            <person name="Lipzen A."/>
            <person name="Mondo S."/>
            <person name="Riley R."/>
            <person name="Salamov A."/>
            <person name="Simmons B.A."/>
            <person name="Magnuson J.K."/>
            <person name="Henrissat B."/>
            <person name="Mortensen U.H."/>
            <person name="Larsen T.O."/>
            <person name="Devries R.P."/>
            <person name="Grigoriev I.V."/>
            <person name="Machida M."/>
            <person name="Baker S.E."/>
            <person name="Andersen M.R."/>
        </authorList>
    </citation>
    <scope>NUCLEOTIDE SEQUENCE [LARGE SCALE GENOMIC DNA]</scope>
    <source>
        <strain evidence="2 3">CBS 151.66</strain>
    </source>
</reference>
<dbReference type="EMBL" id="ML732152">
    <property type="protein sequence ID" value="KAB8079147.1"/>
    <property type="molecule type" value="Genomic_DNA"/>
</dbReference>
<keyword evidence="3" id="KW-1185">Reference proteome</keyword>
<protein>
    <submittedName>
        <fullName evidence="2">Uncharacterized protein</fullName>
    </submittedName>
</protein>
<proteinExistence type="predicted"/>
<gene>
    <name evidence="2" type="ORF">BDV29DRAFT_99700</name>
</gene>
<name>A0A5N5XGA5_9EURO</name>
<evidence type="ECO:0000313" key="2">
    <source>
        <dbReference type="EMBL" id="KAB8079147.1"/>
    </source>
</evidence>
<dbReference type="Proteomes" id="UP000326565">
    <property type="component" value="Unassembled WGS sequence"/>
</dbReference>
<feature type="region of interest" description="Disordered" evidence="1">
    <location>
        <begin position="1"/>
        <end position="22"/>
    </location>
</feature>
<organism evidence="2 3">
    <name type="scientific">Aspergillus leporis</name>
    <dbReference type="NCBI Taxonomy" id="41062"/>
    <lineage>
        <taxon>Eukaryota</taxon>
        <taxon>Fungi</taxon>
        <taxon>Dikarya</taxon>
        <taxon>Ascomycota</taxon>
        <taxon>Pezizomycotina</taxon>
        <taxon>Eurotiomycetes</taxon>
        <taxon>Eurotiomycetidae</taxon>
        <taxon>Eurotiales</taxon>
        <taxon>Aspergillaceae</taxon>
        <taxon>Aspergillus</taxon>
        <taxon>Aspergillus subgen. Circumdati</taxon>
    </lineage>
</organism>
<dbReference type="AlphaFoldDB" id="A0A5N5XGA5"/>
<evidence type="ECO:0000313" key="3">
    <source>
        <dbReference type="Proteomes" id="UP000326565"/>
    </source>
</evidence>
<evidence type="ECO:0000256" key="1">
    <source>
        <dbReference type="SAM" id="MobiDB-lite"/>
    </source>
</evidence>